<dbReference type="InterPro" id="IPR000225">
    <property type="entry name" value="Armadillo"/>
</dbReference>
<dbReference type="SUPFAM" id="SSF52129">
    <property type="entry name" value="Caspase-like"/>
    <property type="match status" value="1"/>
</dbReference>
<evidence type="ECO:0000259" key="3">
    <source>
        <dbReference type="PROSITE" id="PS50208"/>
    </source>
</evidence>
<feature type="region of interest" description="Disordered" evidence="2">
    <location>
        <begin position="430"/>
        <end position="507"/>
    </location>
</feature>
<proteinExistence type="predicted"/>
<feature type="repeat" description="ARM" evidence="1">
    <location>
        <begin position="38"/>
        <end position="65"/>
    </location>
</feature>
<accession>A0ABQ7H2Y8</accession>
<dbReference type="Pfam" id="PF00514">
    <property type="entry name" value="Arm"/>
    <property type="match status" value="1"/>
</dbReference>
<reference evidence="4" key="1">
    <citation type="submission" date="2017-08" db="EMBL/GenBank/DDBJ databases">
        <authorList>
            <person name="Polle J.E."/>
            <person name="Barry K."/>
            <person name="Cushman J."/>
            <person name="Schmutz J."/>
            <person name="Tran D."/>
            <person name="Hathwaick L.T."/>
            <person name="Yim W.C."/>
            <person name="Jenkins J."/>
            <person name="Mckie-Krisberg Z.M."/>
            <person name="Prochnik S."/>
            <person name="Lindquist E."/>
            <person name="Dockter R.B."/>
            <person name="Adam C."/>
            <person name="Molina H."/>
            <person name="Bunkerborg J."/>
            <person name="Jin E."/>
            <person name="Buchheim M."/>
            <person name="Magnuson J."/>
        </authorList>
    </citation>
    <scope>NUCLEOTIDE SEQUENCE</scope>
    <source>
        <strain evidence="4">CCAP 19/18</strain>
    </source>
</reference>
<dbReference type="InterPro" id="IPR016024">
    <property type="entry name" value="ARM-type_fold"/>
</dbReference>
<dbReference type="Gene3D" id="3.40.50.1460">
    <property type="match status" value="1"/>
</dbReference>
<evidence type="ECO:0000256" key="2">
    <source>
        <dbReference type="SAM" id="MobiDB-lite"/>
    </source>
</evidence>
<dbReference type="PANTHER" id="PTHR22576">
    <property type="entry name" value="MUCOSA ASSOCIATED LYMPHOID TISSUE LYMPHOMA TRANSLOCATION PROTEIN 1/PARACASPASE"/>
    <property type="match status" value="1"/>
</dbReference>
<sequence length="645" mass="69751">MVEGMNGLFGDVRLSMLHALAMCMQRDVTFRADVAQVGGVPAFLRLLRDDDMALVTAAAGALHSLLQDHQVYISWVVESIHGVPELLHLLERLPVAVHDNHLALQQVLWTLERIGESSEQYAKYLLDRNVLPHLFSIITQAHTVSNELQAAAATVIAGISMGKDSKEHRPKIRDEVIMQLSLPVLDDFKEHGCRELQLVATSLMRYATPLHLQRSRLGPEPPKLGVTSSAAMPTRNNKKGTSSEEQEQHHVPKKGALAVRGALSNFVGKEALVIGVTNYDHLPKCKQAVRDAQDMCKALHLAGFRVLNCFDPTSEDLRATMIQFEQRATAGFLVCVFFSGHGAVFDNAHYLLPVDFVPPHAIKAAAVQEEKAEKAEAAGVPLPEGSIAPPSLTKEDLRRVNSTAGNLDVMLQRFSIKGVRHTLFILAAQPPPAPTKRQRSAVGEQGAAAEDQPASEGNVSSFPDLDHAESAAAALSGKKKENRDAGKSPKKTKPASTASGGTKAKVPDAKASAMVAAYQSKPTKLQASTVRAPVSGPPPGEVQTLKSRMADKLGWHYNGLKPSLLLWAAGPGSQSFGAGKSSTSTKNSLFTEQVLKYLFARHLNLRQGIEQLVQSTRETTANQQIPGYTDDGLIGLDFRMLSGQP</sequence>
<dbReference type="InterPro" id="IPR011600">
    <property type="entry name" value="Pept_C14_caspase"/>
</dbReference>
<dbReference type="EMBL" id="MU069491">
    <property type="protein sequence ID" value="KAF5841227.1"/>
    <property type="molecule type" value="Genomic_DNA"/>
</dbReference>
<dbReference type="InterPro" id="IPR001309">
    <property type="entry name" value="Pept_C14_p20"/>
</dbReference>
<evidence type="ECO:0000313" key="4">
    <source>
        <dbReference type="EMBL" id="KAF5841227.1"/>
    </source>
</evidence>
<dbReference type="Pfam" id="PF00656">
    <property type="entry name" value="Peptidase_C14"/>
    <property type="match status" value="1"/>
</dbReference>
<dbReference type="SUPFAM" id="SSF48371">
    <property type="entry name" value="ARM repeat"/>
    <property type="match status" value="1"/>
</dbReference>
<dbReference type="PROSITE" id="PS50176">
    <property type="entry name" value="ARM_REPEAT"/>
    <property type="match status" value="1"/>
</dbReference>
<organism evidence="4 5">
    <name type="scientific">Dunaliella salina</name>
    <name type="common">Green alga</name>
    <name type="synonym">Protococcus salinus</name>
    <dbReference type="NCBI Taxonomy" id="3046"/>
    <lineage>
        <taxon>Eukaryota</taxon>
        <taxon>Viridiplantae</taxon>
        <taxon>Chlorophyta</taxon>
        <taxon>core chlorophytes</taxon>
        <taxon>Chlorophyceae</taxon>
        <taxon>CS clade</taxon>
        <taxon>Chlamydomonadales</taxon>
        <taxon>Dunaliellaceae</taxon>
        <taxon>Dunaliella</taxon>
    </lineage>
</organism>
<dbReference type="Gene3D" id="1.25.10.10">
    <property type="entry name" value="Leucine-rich Repeat Variant"/>
    <property type="match status" value="1"/>
</dbReference>
<feature type="region of interest" description="Disordered" evidence="2">
    <location>
        <begin position="214"/>
        <end position="253"/>
    </location>
</feature>
<dbReference type="InterPro" id="IPR052039">
    <property type="entry name" value="Caspase-related_regulators"/>
</dbReference>
<feature type="domain" description="Caspase family p20" evidence="3">
    <location>
        <begin position="271"/>
        <end position="342"/>
    </location>
</feature>
<feature type="compositionally biased region" description="Polar residues" evidence="2">
    <location>
        <begin position="226"/>
        <end position="235"/>
    </location>
</feature>
<dbReference type="SMART" id="SM00185">
    <property type="entry name" value="ARM"/>
    <property type="match status" value="3"/>
</dbReference>
<name>A0ABQ7H2Y8_DUNSA</name>
<dbReference type="Proteomes" id="UP000815325">
    <property type="component" value="Unassembled WGS sequence"/>
</dbReference>
<comment type="caution">
    <text evidence="4">The sequence shown here is derived from an EMBL/GenBank/DDBJ whole genome shotgun (WGS) entry which is preliminary data.</text>
</comment>
<protein>
    <submittedName>
        <fullName evidence="4">Armadillo-type protein</fullName>
    </submittedName>
</protein>
<gene>
    <name evidence="4" type="ORF">DUNSADRAFT_13872</name>
</gene>
<dbReference type="PROSITE" id="PS50208">
    <property type="entry name" value="CASPASE_P20"/>
    <property type="match status" value="1"/>
</dbReference>
<keyword evidence="5" id="KW-1185">Reference proteome</keyword>
<dbReference type="InterPro" id="IPR029030">
    <property type="entry name" value="Caspase-like_dom_sf"/>
</dbReference>
<evidence type="ECO:0000313" key="5">
    <source>
        <dbReference type="Proteomes" id="UP000815325"/>
    </source>
</evidence>
<dbReference type="InterPro" id="IPR011989">
    <property type="entry name" value="ARM-like"/>
</dbReference>
<dbReference type="PANTHER" id="PTHR22576:SF37">
    <property type="entry name" value="MUCOSA-ASSOCIATED LYMPHOID TISSUE LYMPHOMA TRANSLOCATION PROTEIN 1"/>
    <property type="match status" value="1"/>
</dbReference>
<feature type="compositionally biased region" description="Basic and acidic residues" evidence="2">
    <location>
        <begin position="478"/>
        <end position="487"/>
    </location>
</feature>
<feature type="non-terminal residue" evidence="4">
    <location>
        <position position="1"/>
    </location>
</feature>
<evidence type="ECO:0000256" key="1">
    <source>
        <dbReference type="PROSITE-ProRule" id="PRU00259"/>
    </source>
</evidence>